<comment type="caution">
    <text evidence="1">The sequence shown here is derived from an EMBL/GenBank/DDBJ whole genome shotgun (WGS) entry which is preliminary data.</text>
</comment>
<sequence length="68" mass="7867">MRAQDLKPGGKIEAQHISPEDMKRKFKVQEDLLKGLDFLSDNQLIELSGDRFFTQKSQETLNKRSMAE</sequence>
<protein>
    <submittedName>
        <fullName evidence="1">Uncharacterized protein</fullName>
    </submittedName>
</protein>
<dbReference type="AlphaFoldDB" id="X1JK29"/>
<organism evidence="1">
    <name type="scientific">marine sediment metagenome</name>
    <dbReference type="NCBI Taxonomy" id="412755"/>
    <lineage>
        <taxon>unclassified sequences</taxon>
        <taxon>metagenomes</taxon>
        <taxon>ecological metagenomes</taxon>
    </lineage>
</organism>
<proteinExistence type="predicted"/>
<gene>
    <name evidence="1" type="ORF">S03H2_68246</name>
</gene>
<reference evidence="1" key="1">
    <citation type="journal article" date="2014" name="Front. Microbiol.">
        <title>High frequency of phylogenetically diverse reductive dehalogenase-homologous genes in deep subseafloor sedimentary metagenomes.</title>
        <authorList>
            <person name="Kawai M."/>
            <person name="Futagami T."/>
            <person name="Toyoda A."/>
            <person name="Takaki Y."/>
            <person name="Nishi S."/>
            <person name="Hori S."/>
            <person name="Arai W."/>
            <person name="Tsubouchi T."/>
            <person name="Morono Y."/>
            <person name="Uchiyama I."/>
            <person name="Ito T."/>
            <person name="Fujiyama A."/>
            <person name="Inagaki F."/>
            <person name="Takami H."/>
        </authorList>
    </citation>
    <scope>NUCLEOTIDE SEQUENCE</scope>
    <source>
        <strain evidence="1">Expedition CK06-06</strain>
    </source>
</reference>
<evidence type="ECO:0000313" key="1">
    <source>
        <dbReference type="EMBL" id="GAH81840.1"/>
    </source>
</evidence>
<name>X1JK29_9ZZZZ</name>
<accession>X1JK29</accession>
<dbReference type="EMBL" id="BARU01044837">
    <property type="protein sequence ID" value="GAH81840.1"/>
    <property type="molecule type" value="Genomic_DNA"/>
</dbReference>